<proteinExistence type="predicted"/>
<organism evidence="3 4">
    <name type="scientific">Coccomyxa subellipsoidea (strain C-169)</name>
    <name type="common">Green microalga</name>
    <dbReference type="NCBI Taxonomy" id="574566"/>
    <lineage>
        <taxon>Eukaryota</taxon>
        <taxon>Viridiplantae</taxon>
        <taxon>Chlorophyta</taxon>
        <taxon>core chlorophytes</taxon>
        <taxon>Trebouxiophyceae</taxon>
        <taxon>Trebouxiophyceae incertae sedis</taxon>
        <taxon>Coccomyxaceae</taxon>
        <taxon>Coccomyxa</taxon>
        <taxon>Coccomyxa subellipsoidea</taxon>
    </lineage>
</organism>
<dbReference type="AlphaFoldDB" id="I0YNM2"/>
<evidence type="ECO:0000256" key="2">
    <source>
        <dbReference type="SAM" id="Phobius"/>
    </source>
</evidence>
<keyword evidence="2" id="KW-0472">Membrane</keyword>
<name>I0YNM2_COCSC</name>
<keyword evidence="2" id="KW-0812">Transmembrane</keyword>
<comment type="caution">
    <text evidence="3">The sequence shown here is derived from an EMBL/GenBank/DDBJ whole genome shotgun (WGS) entry which is preliminary data.</text>
</comment>
<keyword evidence="2" id="KW-1133">Transmembrane helix</keyword>
<keyword evidence="4" id="KW-1185">Reference proteome</keyword>
<evidence type="ECO:0000256" key="1">
    <source>
        <dbReference type="SAM" id="MobiDB-lite"/>
    </source>
</evidence>
<dbReference type="EMBL" id="AGSI01000017">
    <property type="protein sequence ID" value="EIE19991.1"/>
    <property type="molecule type" value="Genomic_DNA"/>
</dbReference>
<feature type="transmembrane region" description="Helical" evidence="2">
    <location>
        <begin position="12"/>
        <end position="28"/>
    </location>
</feature>
<dbReference type="RefSeq" id="XP_005644535.1">
    <property type="nucleotide sequence ID" value="XM_005644478.1"/>
</dbReference>
<sequence>MTGVLTRQERISLCVGFFGFTTTVMYFIKTNQNYWSRLSDVEQRLAELERRAGLAPLVEDDGGDSDDEMDDSDESDAEPEENMAAADDSDDADDPGVMNRSKLEQTEPHL</sequence>
<evidence type="ECO:0000313" key="4">
    <source>
        <dbReference type="Proteomes" id="UP000007264"/>
    </source>
</evidence>
<feature type="compositionally biased region" description="Basic and acidic residues" evidence="1">
    <location>
        <begin position="101"/>
        <end position="110"/>
    </location>
</feature>
<dbReference type="GeneID" id="17037965"/>
<evidence type="ECO:0000313" key="3">
    <source>
        <dbReference type="EMBL" id="EIE19991.1"/>
    </source>
</evidence>
<protein>
    <submittedName>
        <fullName evidence="3">Uncharacterized protein</fullName>
    </submittedName>
</protein>
<reference evidence="3 4" key="1">
    <citation type="journal article" date="2012" name="Genome Biol.">
        <title>The genome of the polar eukaryotic microalga coccomyxa subellipsoidea reveals traits of cold adaptation.</title>
        <authorList>
            <person name="Blanc G."/>
            <person name="Agarkova I."/>
            <person name="Grimwood J."/>
            <person name="Kuo A."/>
            <person name="Brueggeman A."/>
            <person name="Dunigan D."/>
            <person name="Gurnon J."/>
            <person name="Ladunga I."/>
            <person name="Lindquist E."/>
            <person name="Lucas S."/>
            <person name="Pangilinan J."/>
            <person name="Proschold T."/>
            <person name="Salamov A."/>
            <person name="Schmutz J."/>
            <person name="Weeks D."/>
            <person name="Yamada T."/>
            <person name="Claverie J.M."/>
            <person name="Grigoriev I."/>
            <person name="Van Etten J."/>
            <person name="Lomsadze A."/>
            <person name="Borodovsky M."/>
        </authorList>
    </citation>
    <scope>NUCLEOTIDE SEQUENCE [LARGE SCALE GENOMIC DNA]</scope>
    <source>
        <strain evidence="3 4">C-169</strain>
    </source>
</reference>
<feature type="compositionally biased region" description="Acidic residues" evidence="1">
    <location>
        <begin position="58"/>
        <end position="94"/>
    </location>
</feature>
<feature type="region of interest" description="Disordered" evidence="1">
    <location>
        <begin position="51"/>
        <end position="110"/>
    </location>
</feature>
<accession>I0YNM2</accession>
<dbReference type="KEGG" id="csl:COCSUDRAFT_58225"/>
<gene>
    <name evidence="3" type="ORF">COCSUDRAFT_58225</name>
</gene>
<dbReference type="Proteomes" id="UP000007264">
    <property type="component" value="Unassembled WGS sequence"/>
</dbReference>